<dbReference type="Gene3D" id="2.40.50.320">
    <property type="entry name" value="Copper binding periplasmic protein CusF"/>
    <property type="match status" value="1"/>
</dbReference>
<gene>
    <name evidence="1" type="ORF">G5A70_06075</name>
</gene>
<sequence length="122" mass="13951">MKEKMKKRKCVLAVAGVIAVGLLIGNFSFKDESRNFVNDFVPPPSFLGTVQQINIKNSQMVVTIEKNAITQENMEQKNMVLDCEKVDYKLYNTKPGDQVKFSCKEEVLDDKVVKIDNFTREE</sequence>
<dbReference type="EMBL" id="JAAITA010000005">
    <property type="protein sequence ID" value="NSJ85743.1"/>
    <property type="molecule type" value="Genomic_DNA"/>
</dbReference>
<evidence type="ECO:0000313" key="1">
    <source>
        <dbReference type="EMBL" id="NSJ85743.1"/>
    </source>
</evidence>
<keyword evidence="2" id="KW-1185">Reference proteome</keyword>
<comment type="caution">
    <text evidence="1">The sequence shown here is derived from an EMBL/GenBank/DDBJ whole genome shotgun (WGS) entry which is preliminary data.</text>
</comment>
<name>A0ABX2I5K7_BLAHA</name>
<proteinExistence type="predicted"/>
<protein>
    <submittedName>
        <fullName evidence="1">Multidrug transporter</fullName>
    </submittedName>
</protein>
<accession>A0ABX2I5K7</accession>
<dbReference type="Proteomes" id="UP000822142">
    <property type="component" value="Unassembled WGS sequence"/>
</dbReference>
<dbReference type="InterPro" id="IPR042230">
    <property type="entry name" value="CusF_sf"/>
</dbReference>
<evidence type="ECO:0000313" key="2">
    <source>
        <dbReference type="Proteomes" id="UP000822142"/>
    </source>
</evidence>
<reference evidence="1 2" key="1">
    <citation type="journal article" date="2020" name="Cell Host Microbe">
        <title>Functional and Genomic Variation between Human-Derived Isolates of Lachnospiraceae Reveals Inter- and Intra-Species Diversity.</title>
        <authorList>
            <person name="Sorbara M.T."/>
            <person name="Littmann E.R."/>
            <person name="Fontana E."/>
            <person name="Moody T.U."/>
            <person name="Kohout C.E."/>
            <person name="Gjonbalaj M."/>
            <person name="Eaton V."/>
            <person name="Seok R."/>
            <person name="Leiner I.M."/>
            <person name="Pamer E.G."/>
        </authorList>
    </citation>
    <scope>NUCLEOTIDE SEQUENCE [LARGE SCALE GENOMIC DNA]</scope>
    <source>
        <strain evidence="1 2">MSK.15.26</strain>
    </source>
</reference>
<organism evidence="1 2">
    <name type="scientific">Blautia hansenii</name>
    <name type="common">Ruminococcus hansenii</name>
    <dbReference type="NCBI Taxonomy" id="1322"/>
    <lineage>
        <taxon>Bacteria</taxon>
        <taxon>Bacillati</taxon>
        <taxon>Bacillota</taxon>
        <taxon>Clostridia</taxon>
        <taxon>Lachnospirales</taxon>
        <taxon>Lachnospiraceae</taxon>
        <taxon>Blautia</taxon>
    </lineage>
</organism>
<dbReference type="RefSeq" id="WP_173748785.1">
    <property type="nucleotide sequence ID" value="NZ_JAAITA010000005.1"/>
</dbReference>